<keyword evidence="3 5" id="KW-1133">Transmembrane helix</keyword>
<feature type="transmembrane region" description="Helical" evidence="5">
    <location>
        <begin position="149"/>
        <end position="169"/>
    </location>
</feature>
<dbReference type="InterPro" id="IPR011701">
    <property type="entry name" value="MFS"/>
</dbReference>
<feature type="transmembrane region" description="Helical" evidence="5">
    <location>
        <begin position="215"/>
        <end position="237"/>
    </location>
</feature>
<sequence>MSDALLPTAAKPASSFFPASRLAVSLLFLMNGFMVGAWAPKIPDFAERLLLSKSELGLMILLLGAGSLTLMPVAGALMARFGSARVAKGMAILLLPSLLLLTYAGKVWFAAVAIFWFGGFMGAMDVAMNTNAVAVEKSMGRAIMSSCHAFWSLGGLLGSSTGGLLISWFGVSVHAVVATAAAILMLVVAWPLVLPDAPHPAEKSERKRGLPLQPLPWILGVMALFSMVPEGAVLDWGAFYVRHELGADLVLSGFAFAAFSGTMAIMRFGGDLVRDRFGAVKTLRLSTLMALSGMLISGLAPNPEVAILGFAICGLGIANMVPIAFSAAGNIPGMAPGVGLSVATFMGYSGLLAAPSIIGFVAEHVGFAPVFLFLPVLLLVVLMLSGLARHADSIRH</sequence>
<feature type="transmembrane region" description="Helical" evidence="5">
    <location>
        <begin position="175"/>
        <end position="194"/>
    </location>
</feature>
<evidence type="ECO:0000256" key="2">
    <source>
        <dbReference type="ARBA" id="ARBA00022692"/>
    </source>
</evidence>
<feature type="transmembrane region" description="Helical" evidence="5">
    <location>
        <begin position="282"/>
        <end position="300"/>
    </location>
</feature>
<feature type="transmembrane region" description="Helical" evidence="5">
    <location>
        <begin position="367"/>
        <end position="388"/>
    </location>
</feature>
<comment type="caution">
    <text evidence="7">The sequence shown here is derived from an EMBL/GenBank/DDBJ whole genome shotgun (WGS) entry which is preliminary data.</text>
</comment>
<feature type="transmembrane region" description="Helical" evidence="5">
    <location>
        <begin position="337"/>
        <end position="361"/>
    </location>
</feature>
<feature type="transmembrane region" description="Helical" evidence="5">
    <location>
        <begin position="249"/>
        <end position="270"/>
    </location>
</feature>
<dbReference type="AlphaFoldDB" id="A0A7W6J5V5"/>
<name>A0A7W6J5V5_9HYPH</name>
<dbReference type="CDD" id="cd17393">
    <property type="entry name" value="MFS_MosC_like"/>
    <property type="match status" value="1"/>
</dbReference>
<organism evidence="7 8">
    <name type="scientific">Gellertiella hungarica</name>
    <dbReference type="NCBI Taxonomy" id="1572859"/>
    <lineage>
        <taxon>Bacteria</taxon>
        <taxon>Pseudomonadati</taxon>
        <taxon>Pseudomonadota</taxon>
        <taxon>Alphaproteobacteria</taxon>
        <taxon>Hyphomicrobiales</taxon>
        <taxon>Rhizobiaceae</taxon>
        <taxon>Gellertiella</taxon>
    </lineage>
</organism>
<reference evidence="7 8" key="1">
    <citation type="submission" date="2020-08" db="EMBL/GenBank/DDBJ databases">
        <title>Genomic Encyclopedia of Type Strains, Phase IV (KMG-IV): sequencing the most valuable type-strain genomes for metagenomic binning, comparative biology and taxonomic classification.</title>
        <authorList>
            <person name="Goeker M."/>
        </authorList>
    </citation>
    <scope>NUCLEOTIDE SEQUENCE [LARGE SCALE GENOMIC DNA]</scope>
    <source>
        <strain evidence="7 8">DSM 29853</strain>
    </source>
</reference>
<dbReference type="Gene3D" id="1.20.1250.20">
    <property type="entry name" value="MFS general substrate transporter like domains"/>
    <property type="match status" value="2"/>
</dbReference>
<accession>A0A7W6J5V5</accession>
<evidence type="ECO:0000256" key="3">
    <source>
        <dbReference type="ARBA" id="ARBA00022989"/>
    </source>
</evidence>
<dbReference type="InterPro" id="IPR020846">
    <property type="entry name" value="MFS_dom"/>
</dbReference>
<evidence type="ECO:0000256" key="5">
    <source>
        <dbReference type="SAM" id="Phobius"/>
    </source>
</evidence>
<dbReference type="PANTHER" id="PTHR23514">
    <property type="entry name" value="BYPASS OF STOP CODON PROTEIN 6"/>
    <property type="match status" value="1"/>
</dbReference>
<evidence type="ECO:0000256" key="1">
    <source>
        <dbReference type="ARBA" id="ARBA00004141"/>
    </source>
</evidence>
<evidence type="ECO:0000313" key="7">
    <source>
        <dbReference type="EMBL" id="MBB4065338.1"/>
    </source>
</evidence>
<feature type="transmembrane region" description="Helical" evidence="5">
    <location>
        <begin position="59"/>
        <end position="79"/>
    </location>
</feature>
<dbReference type="PANTHER" id="PTHR23514:SF13">
    <property type="entry name" value="INNER MEMBRANE PROTEIN YBJJ"/>
    <property type="match status" value="1"/>
</dbReference>
<dbReference type="EMBL" id="JACIEZ010000004">
    <property type="protein sequence ID" value="MBB4065338.1"/>
    <property type="molecule type" value="Genomic_DNA"/>
</dbReference>
<feature type="transmembrane region" description="Helical" evidence="5">
    <location>
        <begin position="109"/>
        <end position="128"/>
    </location>
</feature>
<feature type="transmembrane region" description="Helical" evidence="5">
    <location>
        <begin position="21"/>
        <end position="39"/>
    </location>
</feature>
<feature type="transmembrane region" description="Helical" evidence="5">
    <location>
        <begin position="306"/>
        <end position="325"/>
    </location>
</feature>
<dbReference type="PROSITE" id="PS50850">
    <property type="entry name" value="MFS"/>
    <property type="match status" value="1"/>
</dbReference>
<protein>
    <submittedName>
        <fullName evidence="7">MFS family permease</fullName>
    </submittedName>
</protein>
<proteinExistence type="predicted"/>
<evidence type="ECO:0000259" key="6">
    <source>
        <dbReference type="PROSITE" id="PS50850"/>
    </source>
</evidence>
<dbReference type="GO" id="GO:0022857">
    <property type="term" value="F:transmembrane transporter activity"/>
    <property type="evidence" value="ECO:0007669"/>
    <property type="project" value="InterPro"/>
</dbReference>
<keyword evidence="8" id="KW-1185">Reference proteome</keyword>
<evidence type="ECO:0000256" key="4">
    <source>
        <dbReference type="ARBA" id="ARBA00023136"/>
    </source>
</evidence>
<dbReference type="SUPFAM" id="SSF103473">
    <property type="entry name" value="MFS general substrate transporter"/>
    <property type="match status" value="1"/>
</dbReference>
<dbReference type="Pfam" id="PF07690">
    <property type="entry name" value="MFS_1"/>
    <property type="match status" value="1"/>
</dbReference>
<keyword evidence="4 5" id="KW-0472">Membrane</keyword>
<dbReference type="InterPro" id="IPR051788">
    <property type="entry name" value="MFS_Transporter"/>
</dbReference>
<feature type="domain" description="Major facilitator superfamily (MFS) profile" evidence="6">
    <location>
        <begin position="215"/>
        <end position="396"/>
    </location>
</feature>
<dbReference type="InterPro" id="IPR036259">
    <property type="entry name" value="MFS_trans_sf"/>
</dbReference>
<dbReference type="GO" id="GO:0016020">
    <property type="term" value="C:membrane"/>
    <property type="evidence" value="ECO:0007669"/>
    <property type="project" value="UniProtKB-SubCell"/>
</dbReference>
<comment type="subcellular location">
    <subcellularLocation>
        <location evidence="1">Membrane</location>
        <topology evidence="1">Multi-pass membrane protein</topology>
    </subcellularLocation>
</comment>
<keyword evidence="2 5" id="KW-0812">Transmembrane</keyword>
<dbReference type="RefSeq" id="WP_343066680.1">
    <property type="nucleotide sequence ID" value="NZ_JACIEZ010000004.1"/>
</dbReference>
<dbReference type="Proteomes" id="UP000528286">
    <property type="component" value="Unassembled WGS sequence"/>
</dbReference>
<gene>
    <name evidence="7" type="ORF">GGR23_002539</name>
</gene>
<evidence type="ECO:0000313" key="8">
    <source>
        <dbReference type="Proteomes" id="UP000528286"/>
    </source>
</evidence>